<evidence type="ECO:0000313" key="5">
    <source>
        <dbReference type="Proteomes" id="UP000236884"/>
    </source>
</evidence>
<dbReference type="EMBL" id="AP014946">
    <property type="protein sequence ID" value="BAT59595.1"/>
    <property type="molecule type" value="Genomic_DNA"/>
</dbReference>
<dbReference type="KEGG" id="vgo:GJW-30_1_02128"/>
<sequence>MDERTAQPPQLSPPSRGDETRERIVIAAIDVFGRHGFEGASTRALAGAANVNIQALQYYFGGKQGLYLAAADHIGARVRAHVSPAAEAGRAQMMARAAEGGLTPAEARALLAGILKEMARLVVSEESGPWARFMLREQMEPTEAFERVYEGFMRPIVDTLRQLIGILLADDPKSEHVGARALATVGHVIFFRFARAAVMRQLDWQSVGSRELGILNQLIDETVANIRPATDKGAS</sequence>
<dbReference type="InterPro" id="IPR009057">
    <property type="entry name" value="Homeodomain-like_sf"/>
</dbReference>
<reference evidence="4 5" key="1">
    <citation type="submission" date="2015-08" db="EMBL/GenBank/DDBJ databases">
        <title>Investigation of the bacterial diversity of lava forest soil.</title>
        <authorList>
            <person name="Lee J.S."/>
        </authorList>
    </citation>
    <scope>NUCLEOTIDE SEQUENCE [LARGE SCALE GENOMIC DNA]</scope>
    <source>
        <strain evidence="4 5">GJW-30</strain>
    </source>
</reference>
<feature type="domain" description="HTH tetR-type" evidence="3">
    <location>
        <begin position="18"/>
        <end position="78"/>
    </location>
</feature>
<protein>
    <submittedName>
        <fullName evidence="4">HTH-type transcriptional repressor NicS</fullName>
    </submittedName>
</protein>
<dbReference type="InterPro" id="IPR036271">
    <property type="entry name" value="Tet_transcr_reg_TetR-rel_C_sf"/>
</dbReference>
<dbReference type="PROSITE" id="PS50977">
    <property type="entry name" value="HTH_TETR_2"/>
    <property type="match status" value="1"/>
</dbReference>
<evidence type="ECO:0000256" key="1">
    <source>
        <dbReference type="ARBA" id="ARBA00023125"/>
    </source>
</evidence>
<evidence type="ECO:0000256" key="2">
    <source>
        <dbReference type="PROSITE-ProRule" id="PRU00335"/>
    </source>
</evidence>
<dbReference type="OrthoDB" id="2356263at2"/>
<name>A0A0S3PUL3_9BRAD</name>
<dbReference type="SUPFAM" id="SSF48498">
    <property type="entry name" value="Tetracyclin repressor-like, C-terminal domain"/>
    <property type="match status" value="1"/>
</dbReference>
<dbReference type="InterPro" id="IPR015292">
    <property type="entry name" value="Tscrpt_reg_YbiH_C"/>
</dbReference>
<dbReference type="GO" id="GO:0000976">
    <property type="term" value="F:transcription cis-regulatory region binding"/>
    <property type="evidence" value="ECO:0007669"/>
    <property type="project" value="TreeGrafter"/>
</dbReference>
<evidence type="ECO:0000313" key="4">
    <source>
        <dbReference type="EMBL" id="BAT59595.1"/>
    </source>
</evidence>
<evidence type="ECO:0000259" key="3">
    <source>
        <dbReference type="PROSITE" id="PS50977"/>
    </source>
</evidence>
<dbReference type="Pfam" id="PF09209">
    <property type="entry name" value="CecR_C"/>
    <property type="match status" value="1"/>
</dbReference>
<dbReference type="InterPro" id="IPR050109">
    <property type="entry name" value="HTH-type_TetR-like_transc_reg"/>
</dbReference>
<accession>A0A0S3PUL3</accession>
<feature type="DNA-binding region" description="H-T-H motif" evidence="2">
    <location>
        <begin position="41"/>
        <end position="60"/>
    </location>
</feature>
<dbReference type="PANTHER" id="PTHR30055">
    <property type="entry name" value="HTH-TYPE TRANSCRIPTIONAL REGULATOR RUTR"/>
    <property type="match status" value="1"/>
</dbReference>
<dbReference type="InterPro" id="IPR001647">
    <property type="entry name" value="HTH_TetR"/>
</dbReference>
<organism evidence="4 5">
    <name type="scientific">Variibacter gotjawalensis</name>
    <dbReference type="NCBI Taxonomy" id="1333996"/>
    <lineage>
        <taxon>Bacteria</taxon>
        <taxon>Pseudomonadati</taxon>
        <taxon>Pseudomonadota</taxon>
        <taxon>Alphaproteobacteria</taxon>
        <taxon>Hyphomicrobiales</taxon>
        <taxon>Nitrobacteraceae</taxon>
        <taxon>Variibacter</taxon>
    </lineage>
</organism>
<dbReference type="Pfam" id="PF00440">
    <property type="entry name" value="TetR_N"/>
    <property type="match status" value="1"/>
</dbReference>
<dbReference type="AlphaFoldDB" id="A0A0S3PUL3"/>
<keyword evidence="5" id="KW-1185">Reference proteome</keyword>
<proteinExistence type="predicted"/>
<dbReference type="SUPFAM" id="SSF46689">
    <property type="entry name" value="Homeodomain-like"/>
    <property type="match status" value="1"/>
</dbReference>
<dbReference type="Gene3D" id="1.10.357.10">
    <property type="entry name" value="Tetracycline Repressor, domain 2"/>
    <property type="match status" value="1"/>
</dbReference>
<dbReference type="Proteomes" id="UP000236884">
    <property type="component" value="Chromosome"/>
</dbReference>
<gene>
    <name evidence="4" type="primary">nicS_2</name>
    <name evidence="4" type="ORF">GJW-30_1_02128</name>
</gene>
<dbReference type="PANTHER" id="PTHR30055:SF146">
    <property type="entry name" value="HTH-TYPE TRANSCRIPTIONAL DUAL REGULATOR CECR"/>
    <property type="match status" value="1"/>
</dbReference>
<dbReference type="GO" id="GO:0003700">
    <property type="term" value="F:DNA-binding transcription factor activity"/>
    <property type="evidence" value="ECO:0007669"/>
    <property type="project" value="TreeGrafter"/>
</dbReference>
<keyword evidence="1 2" id="KW-0238">DNA-binding</keyword>
<dbReference type="Gene3D" id="1.10.10.60">
    <property type="entry name" value="Homeodomain-like"/>
    <property type="match status" value="1"/>
</dbReference>